<dbReference type="Proteomes" id="UP000297975">
    <property type="component" value="Unassembled WGS sequence"/>
</dbReference>
<gene>
    <name evidence="1" type="ORF">E3U55_14270</name>
</gene>
<evidence type="ECO:0000313" key="2">
    <source>
        <dbReference type="Proteomes" id="UP000297975"/>
    </source>
</evidence>
<sequence>MFTNLEGTLAKNTDYQLSLQTSSSVNQGAEEAFNNICEILDCEPMTDEIVQEVRKLSQYLVGDHKKFAVIRRKLAKVRATMKYETSIAVVQDYLIENKLIEFINLGLLGREWVVNRLPRHQSGLLIIQAKAEISRLNDLLDQANQLEDSCLIELILFDLGLTDYSTEVIDMWVKLRGEPVETLGDLDRQLKDSYKILVERQNIKTMITEQVAESKKILQPVQ</sequence>
<reference evidence="1 2" key="1">
    <citation type="submission" date="2019-03" db="EMBL/GenBank/DDBJ databases">
        <authorList>
            <person name="He R.-H."/>
        </authorList>
    </citation>
    <scope>NUCLEOTIDE SEQUENCE [LARGE SCALE GENOMIC DNA]</scope>
    <source>
        <strain evidence="2">SH 714</strain>
    </source>
</reference>
<comment type="caution">
    <text evidence="1">The sequence shown here is derived from an EMBL/GenBank/DDBJ whole genome shotgun (WGS) entry which is preliminary data.</text>
</comment>
<proteinExistence type="predicted"/>
<keyword evidence="2" id="KW-1185">Reference proteome</keyword>
<dbReference type="AlphaFoldDB" id="A0A4Y8IGQ5"/>
<accession>A0A4Y8IGQ5</accession>
<name>A0A4Y8IGQ5_9BACI</name>
<organism evidence="1 2">
    <name type="scientific">Filobacillus milosensis</name>
    <dbReference type="NCBI Taxonomy" id="94137"/>
    <lineage>
        <taxon>Bacteria</taxon>
        <taxon>Bacillati</taxon>
        <taxon>Bacillota</taxon>
        <taxon>Bacilli</taxon>
        <taxon>Bacillales</taxon>
        <taxon>Bacillaceae</taxon>
        <taxon>Filobacillus</taxon>
    </lineage>
</organism>
<protein>
    <submittedName>
        <fullName evidence="1">Uncharacterized protein</fullName>
    </submittedName>
</protein>
<dbReference type="RefSeq" id="WP_134341155.1">
    <property type="nucleotide sequence ID" value="NZ_SOPW01000018.1"/>
</dbReference>
<dbReference type="EMBL" id="SOPW01000018">
    <property type="protein sequence ID" value="TFB14211.1"/>
    <property type="molecule type" value="Genomic_DNA"/>
</dbReference>
<evidence type="ECO:0000313" key="1">
    <source>
        <dbReference type="EMBL" id="TFB14211.1"/>
    </source>
</evidence>